<dbReference type="InterPro" id="IPR056866">
    <property type="entry name" value="Znf_WRKY19"/>
</dbReference>
<accession>A0A9W6ZXY6</accession>
<sequence>MDPGRVRAYLQTTCSALGFDIGEVWWVRKDGSAGSTKNDSKKFVQLYTSKSYELHRSNLVNPNADDDTPMSENSKQTAAEEAKDVSKHILSPQLVDAISASTQVVWSTSTSLNGLLGRSDMKLHTAVGMPVAVDSEGNMCVVVMYGAERMESNGERMEYLQSIFSFASENMGGCMPLIKNEDELDKSSTSIVSNTPADEGITTHFISLRKPMRRTLSHSNLSILNQPNQTSSLSSSLTSPSGVEITHVHTLSAAPKDKFGIPMLPKSAEVDESETDPQIPGMIKSEESSETGSQSPESETTEVNEGIDEYDYGLWTSIIETTPPVVPEPTTSLNVETQQRVEEMFSMSCETAPTGFEVFRTLNATGTAEKWEGAIGRCYATGDPVWEIGEGEFDKSRFELLKKADVNTIMAVPIHSTIAVGPPSFVIAFYSRDAVEAISGCLRFVQQAVKMVWSGNDVPVSSSYNDIGEMAGDMELQQQFSKKRSHDTLSAMEGLQMSGGGGLGVQSQAEEWIVKSETTTAQNFVRQQAARQRRGHMSSITERMYGSSSSSGGLQLSGAIDTLPQHVISEDDTFDANAVFSEPAGLSLDSSQHGLNLSQHSLDSSQHKRRKSGDQNTENMQPFFYQSPPSNAGLDPLDATYHGNSSLNFTNSFTFDPGLNLESSYHGHDSSYMTHTTYTTTPIVRDPAPMNYFGSNGIDQFNYDPPPPPIERKTKPKATGRRRSNPKNSAGATKACRILGCDALAANRRPYCVKHSGSRQCEHASGCSKCAQGSTRFCIAHGGGRRCTFIGCDKGARDKFFCAAHGGGKRCSVDGCSKSAVGGSAQCTSHGGGKRCKVAGCEKSAQSSTNFCVRHGGGKKCAHESAEGKRCDKVARGRTDFCASHGGGIRCKLEACNRVAIGKLQLCRSHGQQQPKIGLIGGNFCLPLGMN</sequence>
<evidence type="ECO:0000313" key="4">
    <source>
        <dbReference type="Proteomes" id="UP001165122"/>
    </source>
</evidence>
<evidence type="ECO:0000256" key="1">
    <source>
        <dbReference type="SAM" id="MobiDB-lite"/>
    </source>
</evidence>
<feature type="compositionally biased region" description="Polar residues" evidence="1">
    <location>
        <begin position="590"/>
        <end position="604"/>
    </location>
</feature>
<organism evidence="3 4">
    <name type="scientific">Triparma laevis f. longispina</name>
    <dbReference type="NCBI Taxonomy" id="1714387"/>
    <lineage>
        <taxon>Eukaryota</taxon>
        <taxon>Sar</taxon>
        <taxon>Stramenopiles</taxon>
        <taxon>Ochrophyta</taxon>
        <taxon>Bolidophyceae</taxon>
        <taxon>Parmales</taxon>
        <taxon>Triparmaceae</taxon>
        <taxon>Triparma</taxon>
    </lineage>
</organism>
<dbReference type="Proteomes" id="UP001165122">
    <property type="component" value="Unassembled WGS sequence"/>
</dbReference>
<evidence type="ECO:0000259" key="2">
    <source>
        <dbReference type="Pfam" id="PF24906"/>
    </source>
</evidence>
<keyword evidence="4" id="KW-1185">Reference proteome</keyword>
<dbReference type="Pfam" id="PF24906">
    <property type="entry name" value="Zf_WRKY19"/>
    <property type="match status" value="2"/>
</dbReference>
<comment type="caution">
    <text evidence="3">The sequence shown here is derived from an EMBL/GenBank/DDBJ whole genome shotgun (WGS) entry which is preliminary data.</text>
</comment>
<feature type="compositionally biased region" description="Basic residues" evidence="1">
    <location>
        <begin position="714"/>
        <end position="725"/>
    </location>
</feature>
<feature type="region of interest" description="Disordered" evidence="1">
    <location>
        <begin position="590"/>
        <end position="623"/>
    </location>
</feature>
<feature type="region of interest" description="Disordered" evidence="1">
    <location>
        <begin position="701"/>
        <end position="731"/>
    </location>
</feature>
<reference evidence="4" key="1">
    <citation type="journal article" date="2023" name="Commun. Biol.">
        <title>Genome analysis of Parmales, the sister group of diatoms, reveals the evolutionary specialization of diatoms from phago-mixotrophs to photoautotrophs.</title>
        <authorList>
            <person name="Ban H."/>
            <person name="Sato S."/>
            <person name="Yoshikawa S."/>
            <person name="Yamada K."/>
            <person name="Nakamura Y."/>
            <person name="Ichinomiya M."/>
            <person name="Sato N."/>
            <person name="Blanc-Mathieu R."/>
            <person name="Endo H."/>
            <person name="Kuwata A."/>
            <person name="Ogata H."/>
        </authorList>
    </citation>
    <scope>NUCLEOTIDE SEQUENCE [LARGE SCALE GENOMIC DNA]</scope>
    <source>
        <strain evidence="4">NIES 3700</strain>
    </source>
</reference>
<dbReference type="PANTHER" id="PTHR31827">
    <property type="entry name" value="EMB|CAB89363.1"/>
    <property type="match status" value="1"/>
</dbReference>
<dbReference type="AlphaFoldDB" id="A0A9W6ZXY6"/>
<feature type="domain" description="WRKY19-like zinc finger" evidence="2">
    <location>
        <begin position="833"/>
        <end position="857"/>
    </location>
</feature>
<dbReference type="OrthoDB" id="77038at2759"/>
<evidence type="ECO:0000313" key="3">
    <source>
        <dbReference type="EMBL" id="GMH57910.1"/>
    </source>
</evidence>
<name>A0A9W6ZXY6_9STRA</name>
<proteinExistence type="predicted"/>
<feature type="region of interest" description="Disordered" evidence="1">
    <location>
        <begin position="57"/>
        <end position="83"/>
    </location>
</feature>
<dbReference type="PANTHER" id="PTHR31827:SF1">
    <property type="entry name" value="EMB|CAB89363.1"/>
    <property type="match status" value="1"/>
</dbReference>
<protein>
    <recommendedName>
        <fullName evidence="2">WRKY19-like zinc finger domain-containing protein</fullName>
    </recommendedName>
</protein>
<feature type="domain" description="WRKY19-like zinc finger" evidence="2">
    <location>
        <begin position="808"/>
        <end position="832"/>
    </location>
</feature>
<feature type="region of interest" description="Disordered" evidence="1">
    <location>
        <begin position="266"/>
        <end position="305"/>
    </location>
</feature>
<dbReference type="EMBL" id="BRXW01000473">
    <property type="protein sequence ID" value="GMH57910.1"/>
    <property type="molecule type" value="Genomic_DNA"/>
</dbReference>
<gene>
    <name evidence="3" type="ORF">TrLO_g13695</name>
</gene>